<dbReference type="EMBL" id="CP062222">
    <property type="protein sequence ID" value="QTC92766.1"/>
    <property type="molecule type" value="Genomic_DNA"/>
</dbReference>
<feature type="region of interest" description="Disordered" evidence="1">
    <location>
        <begin position="44"/>
        <end position="71"/>
    </location>
</feature>
<evidence type="ECO:0000313" key="2">
    <source>
        <dbReference type="EMBL" id="QTC92766.1"/>
    </source>
</evidence>
<sequence>MEHEKPPAIKNPGRARKAFAVILGLIAILAVAAYVLALGHQETKAPDPVRGDGVAPLQEAVPGTSKPGSPG</sequence>
<reference evidence="2" key="1">
    <citation type="submission" date="2020-09" db="EMBL/GenBank/DDBJ databases">
        <title>Brevundimonas sp. LVF2 isolated from a puddle in Goettingen, Germany.</title>
        <authorList>
            <person name="Friedrich I."/>
            <person name="Klassen A."/>
            <person name="Hannes N."/>
            <person name="Schneider D."/>
            <person name="Hertel R."/>
            <person name="Daniel R."/>
        </authorList>
    </citation>
    <scope>NUCLEOTIDE SEQUENCE</scope>
    <source>
        <strain evidence="2">LVF2</strain>
    </source>
</reference>
<keyword evidence="3" id="KW-1185">Reference proteome</keyword>
<accession>A0A975C7T6</accession>
<organism evidence="2 3">
    <name type="scientific">Brevundimonas goettingensis</name>
    <dbReference type="NCBI Taxonomy" id="2774190"/>
    <lineage>
        <taxon>Bacteria</taxon>
        <taxon>Pseudomonadati</taxon>
        <taxon>Pseudomonadota</taxon>
        <taxon>Alphaproteobacteria</taxon>
        <taxon>Caulobacterales</taxon>
        <taxon>Caulobacteraceae</taxon>
        <taxon>Brevundimonas</taxon>
    </lineage>
</organism>
<protein>
    <submittedName>
        <fullName evidence="2">Uncharacterized protein</fullName>
    </submittedName>
</protein>
<proteinExistence type="predicted"/>
<gene>
    <name evidence="2" type="ORF">IFJ75_07915</name>
</gene>
<dbReference type="KEGG" id="bgoe:IFJ75_07915"/>
<dbReference type="RefSeq" id="WP_207932046.1">
    <property type="nucleotide sequence ID" value="NZ_CP062222.1"/>
</dbReference>
<evidence type="ECO:0000256" key="1">
    <source>
        <dbReference type="SAM" id="MobiDB-lite"/>
    </source>
</evidence>
<dbReference type="AlphaFoldDB" id="A0A975C7T6"/>
<name>A0A975C7T6_9CAUL</name>
<dbReference type="Proteomes" id="UP000663918">
    <property type="component" value="Chromosome"/>
</dbReference>
<evidence type="ECO:0000313" key="3">
    <source>
        <dbReference type="Proteomes" id="UP000663918"/>
    </source>
</evidence>